<feature type="transmembrane region" description="Helical" evidence="1">
    <location>
        <begin position="104"/>
        <end position="122"/>
    </location>
</feature>
<evidence type="ECO:0000256" key="1">
    <source>
        <dbReference type="SAM" id="Phobius"/>
    </source>
</evidence>
<keyword evidence="3" id="KW-1185">Reference proteome</keyword>
<keyword evidence="2" id="KW-0560">Oxidoreductase</keyword>
<dbReference type="GO" id="GO:0043831">
    <property type="term" value="F:thiosulfate dehydrogenase (quinone) activity"/>
    <property type="evidence" value="ECO:0007669"/>
    <property type="project" value="UniProtKB-EC"/>
</dbReference>
<keyword evidence="1" id="KW-0472">Membrane</keyword>
<gene>
    <name evidence="2" type="ORF">JOF56_009173</name>
</gene>
<keyword evidence="1" id="KW-1133">Transmembrane helix</keyword>
<comment type="caution">
    <text evidence="2">The sequence shown here is derived from an EMBL/GenBank/DDBJ whole genome shotgun (WGS) entry which is preliminary data.</text>
</comment>
<name>A0ABS4TWK3_9PSEU</name>
<dbReference type="Proteomes" id="UP001519332">
    <property type="component" value="Unassembled WGS sequence"/>
</dbReference>
<proteinExistence type="predicted"/>
<organism evidence="2 3">
    <name type="scientific">Kibdelosporangium banguiense</name>
    <dbReference type="NCBI Taxonomy" id="1365924"/>
    <lineage>
        <taxon>Bacteria</taxon>
        <taxon>Bacillati</taxon>
        <taxon>Actinomycetota</taxon>
        <taxon>Actinomycetes</taxon>
        <taxon>Pseudonocardiales</taxon>
        <taxon>Pseudonocardiaceae</taxon>
        <taxon>Kibdelosporangium</taxon>
    </lineage>
</organism>
<reference evidence="2 3" key="1">
    <citation type="submission" date="2021-03" db="EMBL/GenBank/DDBJ databases">
        <title>Sequencing the genomes of 1000 actinobacteria strains.</title>
        <authorList>
            <person name="Klenk H.-P."/>
        </authorList>
    </citation>
    <scope>NUCLEOTIDE SEQUENCE [LARGE SCALE GENOMIC DNA]</scope>
    <source>
        <strain evidence="2 3">DSM 46670</strain>
    </source>
</reference>
<feature type="transmembrane region" description="Helical" evidence="1">
    <location>
        <begin position="37"/>
        <end position="54"/>
    </location>
</feature>
<evidence type="ECO:0000313" key="2">
    <source>
        <dbReference type="EMBL" id="MBP2328788.1"/>
    </source>
</evidence>
<dbReference type="RefSeq" id="WP_209645710.1">
    <property type="nucleotide sequence ID" value="NZ_JAGINW010000001.1"/>
</dbReference>
<sequence length="202" mass="21817">MSIHEAPVNDCLQVSPHQAADTAPAHGAVMTTTAGKVTAILRITTGLVFLWAFLDKTFGLGYATGSANAWINGGSPTKGFLSRVDVGPFSETLRGWAGGWLTDWLFMLGLLGIGLAVTLGIGLRISAIAGTIMMLMMWVAEWPLDRFNEAGQPTMSTNPILDYHLLYAIVLIALAVTYAGNTWGFGRKWAELGIVRKNHWLI</sequence>
<keyword evidence="1" id="KW-0812">Transmembrane</keyword>
<accession>A0ABS4TWK3</accession>
<feature type="transmembrane region" description="Helical" evidence="1">
    <location>
        <begin position="164"/>
        <end position="186"/>
    </location>
</feature>
<dbReference type="EMBL" id="JAGINW010000001">
    <property type="protein sequence ID" value="MBP2328788.1"/>
    <property type="molecule type" value="Genomic_DNA"/>
</dbReference>
<protein>
    <submittedName>
        <fullName evidence="2">Thiosulfate dehydrogenase [quinone] large subunit</fullName>
        <ecNumber evidence="2">1.8.5.2</ecNumber>
    </submittedName>
</protein>
<dbReference type="EC" id="1.8.5.2" evidence="2"/>
<evidence type="ECO:0000313" key="3">
    <source>
        <dbReference type="Proteomes" id="UP001519332"/>
    </source>
</evidence>